<proteinExistence type="predicted"/>
<reference evidence="2 3" key="1">
    <citation type="journal article" date="2018" name="Nat. Ecol. Evol.">
        <title>Pezizomycetes genomes reveal the molecular basis of ectomycorrhizal truffle lifestyle.</title>
        <authorList>
            <person name="Murat C."/>
            <person name="Payen T."/>
            <person name="Noel B."/>
            <person name="Kuo A."/>
            <person name="Morin E."/>
            <person name="Chen J."/>
            <person name="Kohler A."/>
            <person name="Krizsan K."/>
            <person name="Balestrini R."/>
            <person name="Da Silva C."/>
            <person name="Montanini B."/>
            <person name="Hainaut M."/>
            <person name="Levati E."/>
            <person name="Barry K.W."/>
            <person name="Belfiori B."/>
            <person name="Cichocki N."/>
            <person name="Clum A."/>
            <person name="Dockter R.B."/>
            <person name="Fauchery L."/>
            <person name="Guy J."/>
            <person name="Iotti M."/>
            <person name="Le Tacon F."/>
            <person name="Lindquist E.A."/>
            <person name="Lipzen A."/>
            <person name="Malagnac F."/>
            <person name="Mello A."/>
            <person name="Molinier V."/>
            <person name="Miyauchi S."/>
            <person name="Poulain J."/>
            <person name="Riccioni C."/>
            <person name="Rubini A."/>
            <person name="Sitrit Y."/>
            <person name="Splivallo R."/>
            <person name="Traeger S."/>
            <person name="Wang M."/>
            <person name="Zifcakova L."/>
            <person name="Wipf D."/>
            <person name="Zambonelli A."/>
            <person name="Paolocci F."/>
            <person name="Nowrousian M."/>
            <person name="Ottonello S."/>
            <person name="Baldrian P."/>
            <person name="Spatafora J.W."/>
            <person name="Henrissat B."/>
            <person name="Nagy L.G."/>
            <person name="Aury J.M."/>
            <person name="Wincker P."/>
            <person name="Grigoriev I.V."/>
            <person name="Bonfante P."/>
            <person name="Martin F.M."/>
        </authorList>
    </citation>
    <scope>NUCLEOTIDE SEQUENCE [LARGE SCALE GENOMIC DNA]</scope>
    <source>
        <strain evidence="2 3">120613-1</strain>
    </source>
</reference>
<name>A0A3N4JII0_9PEZI</name>
<dbReference type="AlphaFoldDB" id="A0A3N4JII0"/>
<feature type="domain" description="DDE-1" evidence="1">
    <location>
        <begin position="3"/>
        <end position="74"/>
    </location>
</feature>
<evidence type="ECO:0000313" key="2">
    <source>
        <dbReference type="EMBL" id="RPA96521.1"/>
    </source>
</evidence>
<dbReference type="OrthoDB" id="3788048at2759"/>
<dbReference type="InterPro" id="IPR004875">
    <property type="entry name" value="DDE_SF_endonuclease_dom"/>
</dbReference>
<evidence type="ECO:0000259" key="1">
    <source>
        <dbReference type="Pfam" id="PF03184"/>
    </source>
</evidence>
<feature type="non-terminal residue" evidence="2">
    <location>
        <position position="1"/>
    </location>
</feature>
<dbReference type="Proteomes" id="UP000276215">
    <property type="component" value="Unassembled WGS sequence"/>
</dbReference>
<sequence>IEQKIIAFCLPPYSTNILQPLDVAVFSPYKNYYSKILECRFHYRRFGIMKETFWPFLAKAWAKVFTEATIKSAFACTGIWPLNQAKVL</sequence>
<gene>
    <name evidence="2" type="ORF">L873DRAFT_1628580</name>
</gene>
<protein>
    <recommendedName>
        <fullName evidence="1">DDE-1 domain-containing protein</fullName>
    </recommendedName>
</protein>
<keyword evidence="3" id="KW-1185">Reference proteome</keyword>
<feature type="non-terminal residue" evidence="2">
    <location>
        <position position="88"/>
    </location>
</feature>
<dbReference type="GO" id="GO:0003676">
    <property type="term" value="F:nucleic acid binding"/>
    <property type="evidence" value="ECO:0007669"/>
    <property type="project" value="InterPro"/>
</dbReference>
<evidence type="ECO:0000313" key="3">
    <source>
        <dbReference type="Proteomes" id="UP000276215"/>
    </source>
</evidence>
<dbReference type="Pfam" id="PF03184">
    <property type="entry name" value="DDE_1"/>
    <property type="match status" value="1"/>
</dbReference>
<organism evidence="2 3">
    <name type="scientific">Choiromyces venosus 120613-1</name>
    <dbReference type="NCBI Taxonomy" id="1336337"/>
    <lineage>
        <taxon>Eukaryota</taxon>
        <taxon>Fungi</taxon>
        <taxon>Dikarya</taxon>
        <taxon>Ascomycota</taxon>
        <taxon>Pezizomycotina</taxon>
        <taxon>Pezizomycetes</taxon>
        <taxon>Pezizales</taxon>
        <taxon>Tuberaceae</taxon>
        <taxon>Choiromyces</taxon>
    </lineage>
</organism>
<accession>A0A3N4JII0</accession>
<dbReference type="EMBL" id="ML120413">
    <property type="protein sequence ID" value="RPA96521.1"/>
    <property type="molecule type" value="Genomic_DNA"/>
</dbReference>